<dbReference type="SUPFAM" id="SSF52540">
    <property type="entry name" value="P-loop containing nucleoside triphosphate hydrolases"/>
    <property type="match status" value="2"/>
</dbReference>
<comment type="caution">
    <text evidence="6">The sequence shown here is derived from an EMBL/GenBank/DDBJ whole genome shotgun (WGS) entry which is preliminary data.</text>
</comment>
<keyword evidence="3" id="KW-0067">ATP-binding</keyword>
<dbReference type="EMBL" id="JBAWTH010000023">
    <property type="protein sequence ID" value="KAL2286606.1"/>
    <property type="molecule type" value="Genomic_DNA"/>
</dbReference>
<gene>
    <name evidence="6" type="ORF">FJTKL_06607</name>
</gene>
<organism evidence="6 7">
    <name type="scientific">Diaporthe vaccinii</name>
    <dbReference type="NCBI Taxonomy" id="105482"/>
    <lineage>
        <taxon>Eukaryota</taxon>
        <taxon>Fungi</taxon>
        <taxon>Dikarya</taxon>
        <taxon>Ascomycota</taxon>
        <taxon>Pezizomycotina</taxon>
        <taxon>Sordariomycetes</taxon>
        <taxon>Sordariomycetidae</taxon>
        <taxon>Diaporthales</taxon>
        <taxon>Diaporthaceae</taxon>
        <taxon>Diaporthe</taxon>
        <taxon>Diaporthe eres species complex</taxon>
    </lineage>
</organism>
<keyword evidence="2" id="KW-0378">Hydrolase</keyword>
<evidence type="ECO:0000256" key="2">
    <source>
        <dbReference type="ARBA" id="ARBA00022801"/>
    </source>
</evidence>
<protein>
    <recommendedName>
        <fullName evidence="5">Helicase C-terminal domain-containing protein</fullName>
    </recommendedName>
</protein>
<reference evidence="6 7" key="1">
    <citation type="submission" date="2024-03" db="EMBL/GenBank/DDBJ databases">
        <title>A high-quality draft genome sequence of Diaporthe vaccinii, a causative agent of upright dieback and viscid rot disease in cranberry plants.</title>
        <authorList>
            <person name="Sarrasin M."/>
            <person name="Lang B.F."/>
            <person name="Burger G."/>
        </authorList>
    </citation>
    <scope>NUCLEOTIDE SEQUENCE [LARGE SCALE GENOMIC DNA]</scope>
    <source>
        <strain evidence="6 7">IS7</strain>
    </source>
</reference>
<evidence type="ECO:0000313" key="6">
    <source>
        <dbReference type="EMBL" id="KAL2286606.1"/>
    </source>
</evidence>
<dbReference type="Pfam" id="PF00271">
    <property type="entry name" value="Helicase_C"/>
    <property type="match status" value="1"/>
</dbReference>
<evidence type="ECO:0000256" key="4">
    <source>
        <dbReference type="SAM" id="MobiDB-lite"/>
    </source>
</evidence>
<dbReference type="PANTHER" id="PTHR45626:SF51">
    <property type="entry name" value="SNF2-RELATED DOMAIN-CONTAINING PROTEIN"/>
    <property type="match status" value="1"/>
</dbReference>
<evidence type="ECO:0000313" key="7">
    <source>
        <dbReference type="Proteomes" id="UP001600888"/>
    </source>
</evidence>
<proteinExistence type="predicted"/>
<dbReference type="CDD" id="cd18793">
    <property type="entry name" value="SF2_C_SNF"/>
    <property type="match status" value="1"/>
</dbReference>
<dbReference type="Proteomes" id="UP001600888">
    <property type="component" value="Unassembled WGS sequence"/>
</dbReference>
<dbReference type="PANTHER" id="PTHR45626">
    <property type="entry name" value="TRANSCRIPTION TERMINATION FACTOR 2-RELATED"/>
    <property type="match status" value="1"/>
</dbReference>
<sequence>MSHRPGRPLPNNNPVFKEPRNLDAIQDVLVLPCDRELLSSQDMRIGKYAVCISDSRLASTSPEDMDFTLKFFGDIQDLFIPKGNGEKLLPLDDFIRDICLQCGVTVAQVANVWATTDLSRPATRIASPPSNHRFVDVMSDYNDVFQTDPLNHAVFYLFVDFDGPSGTVPSDITRLRTSRPFIEDQVIDDYVAAGGISPKHVPAPPTGYEPTGYEPMGYEPSRTHTTRPGDEQAPKPPPVQLKKATTFNKLIVAVKNAPGIVKELVSPREAPEQSTVLTELASRIDQEDYLTGLLPKTNEGSPQHQADITGYQAEQFERFAKFFPHIDPKQQGNARTIRLKHTTLAITPHQFTRAMEILFQDHTTGGLTGGILASEMGTGKSFVILAAVTIRAMLFENERRVKREWEEVETRERSLKKGSQVRAAKLDHLPQNARRGLKCPTQSLRSGDCVCFCEPDSATRNQISRLKRGAALISVPAASMPGWIQILEDANFSRMAYNFQVLYSGPPLSSRLQPGPEFLRGKNSTLNNWKIGAVLPQGHPGGMIKRTQDLNWFTQAAPLRNRLAMAMETFIVVTSHNNTRLRELYSWDIRDLSPAPPNCQFPRGGLYAHPFGVTFIDEAHKVLEKDSMPLQMAAVSRQIRPTPSATTVGDVWLVSGTPFGGKLKDLLAVVVSYLAPDRAADATALLEAYDTIEPAMTSTPKVMFVTLFKRVFGGQLTIRDCLDTTFMGSRITRDIQKVRPQYISRETPQSHLHTVRMLMATKITVGSRDAYFDTLQRLNLKHNTQLLYLLSLFPSAAKILLDSPDTPIADWDIRTMIRKERSTTGESLTSNKTFRSIAEKLARSPRSPKFQYILDELDRMERDRTPRPQVSKAGASAHVQDDRTLKKLVIITPTAFTAVMLYVILARYHPRSRPLLFHEDLKQSQRSDVLRRFNSLRKRDGPARCLIAPASVGSEALNLQIANRLILTSPLLDPNQESQALARVNRVGQTLNVQQKILLLEDSPIDRIIIAHRANAKFLSDPFNVVEDVRVAPLDSDDDNTPAP</sequence>
<dbReference type="PROSITE" id="PS51194">
    <property type="entry name" value="HELICASE_CTER"/>
    <property type="match status" value="1"/>
</dbReference>
<evidence type="ECO:0000256" key="1">
    <source>
        <dbReference type="ARBA" id="ARBA00022741"/>
    </source>
</evidence>
<feature type="domain" description="Helicase C-terminal" evidence="5">
    <location>
        <begin position="880"/>
        <end position="1030"/>
    </location>
</feature>
<keyword evidence="1" id="KW-0547">Nucleotide-binding</keyword>
<dbReference type="InterPro" id="IPR027417">
    <property type="entry name" value="P-loop_NTPase"/>
</dbReference>
<evidence type="ECO:0000259" key="5">
    <source>
        <dbReference type="PROSITE" id="PS51194"/>
    </source>
</evidence>
<feature type="region of interest" description="Disordered" evidence="4">
    <location>
        <begin position="216"/>
        <end position="238"/>
    </location>
</feature>
<dbReference type="InterPro" id="IPR001650">
    <property type="entry name" value="Helicase_C-like"/>
</dbReference>
<dbReference type="InterPro" id="IPR050628">
    <property type="entry name" value="SNF2_RAD54_helicase_TF"/>
</dbReference>
<dbReference type="Gene3D" id="3.40.50.300">
    <property type="entry name" value="P-loop containing nucleotide triphosphate hydrolases"/>
    <property type="match status" value="2"/>
</dbReference>
<evidence type="ECO:0000256" key="3">
    <source>
        <dbReference type="ARBA" id="ARBA00022840"/>
    </source>
</evidence>
<dbReference type="InterPro" id="IPR049730">
    <property type="entry name" value="SNF2/RAD54-like_C"/>
</dbReference>
<dbReference type="SMART" id="SM00490">
    <property type="entry name" value="HELICc"/>
    <property type="match status" value="1"/>
</dbReference>
<name>A0ABR4EVY5_9PEZI</name>
<keyword evidence="7" id="KW-1185">Reference proteome</keyword>
<accession>A0ABR4EVY5</accession>